<dbReference type="InterPro" id="IPR013094">
    <property type="entry name" value="AB_hydrolase_3"/>
</dbReference>
<dbReference type="PANTHER" id="PTHR48081">
    <property type="entry name" value="AB HYDROLASE SUPERFAMILY PROTEIN C4A8.06C"/>
    <property type="match status" value="1"/>
</dbReference>
<name>A0AAE5H4Q8_CLOBE</name>
<evidence type="ECO:0000313" key="3">
    <source>
        <dbReference type="EMBL" id="NSB14167.1"/>
    </source>
</evidence>
<reference evidence="3" key="1">
    <citation type="submission" date="2020-06" db="EMBL/GenBank/DDBJ databases">
        <title>Genomic insights into acetone-butanol-ethanol (ABE) fermentation by sequencing solventogenic clostridia strains.</title>
        <authorList>
            <person name="Brown S."/>
        </authorList>
    </citation>
    <scope>NUCLEOTIDE SEQUENCE</scope>
    <source>
        <strain evidence="3">DJ123</strain>
    </source>
</reference>
<dbReference type="SUPFAM" id="SSF53474">
    <property type="entry name" value="alpha/beta-Hydrolases"/>
    <property type="match status" value="1"/>
</dbReference>
<dbReference type="AlphaFoldDB" id="A0AAE5H4Q8"/>
<accession>A0AAE5H4Q8</accession>
<dbReference type="Proteomes" id="UP000822184">
    <property type="component" value="Unassembled WGS sequence"/>
</dbReference>
<dbReference type="EMBL" id="JABTDW010000001">
    <property type="protein sequence ID" value="NSB14167.1"/>
    <property type="molecule type" value="Genomic_DNA"/>
</dbReference>
<gene>
    <name evidence="3" type="ORF">BCD95_002426</name>
</gene>
<comment type="caution">
    <text evidence="3">The sequence shown here is derived from an EMBL/GenBank/DDBJ whole genome shotgun (WGS) entry which is preliminary data.</text>
</comment>
<dbReference type="Pfam" id="PF07859">
    <property type="entry name" value="Abhydrolase_3"/>
    <property type="match status" value="1"/>
</dbReference>
<dbReference type="RefSeq" id="WP_077854804.1">
    <property type="nucleotide sequence ID" value="NZ_JABTDW010000001.1"/>
</dbReference>
<dbReference type="PANTHER" id="PTHR48081:SF8">
    <property type="entry name" value="ALPHA_BETA HYDROLASE FOLD-3 DOMAIN-CONTAINING PROTEIN-RELATED"/>
    <property type="match status" value="1"/>
</dbReference>
<evidence type="ECO:0000313" key="4">
    <source>
        <dbReference type="Proteomes" id="UP000822184"/>
    </source>
</evidence>
<feature type="domain" description="Alpha/beta hydrolase fold-3" evidence="2">
    <location>
        <begin position="75"/>
        <end position="284"/>
    </location>
</feature>
<keyword evidence="1" id="KW-0378">Hydrolase</keyword>
<evidence type="ECO:0000259" key="2">
    <source>
        <dbReference type="Pfam" id="PF07859"/>
    </source>
</evidence>
<organism evidence="3 4">
    <name type="scientific">Clostridium beijerinckii</name>
    <name type="common">Clostridium MP</name>
    <dbReference type="NCBI Taxonomy" id="1520"/>
    <lineage>
        <taxon>Bacteria</taxon>
        <taxon>Bacillati</taxon>
        <taxon>Bacillota</taxon>
        <taxon>Clostridia</taxon>
        <taxon>Eubacteriales</taxon>
        <taxon>Clostridiaceae</taxon>
        <taxon>Clostridium</taxon>
    </lineage>
</organism>
<protein>
    <submittedName>
        <fullName evidence="3">Acetyl esterase/lipase</fullName>
    </submittedName>
</protein>
<sequence length="313" mass="35639">MKNKNDVLLELRDVLKSIPVFDLINPQPPKDHKIPCFEKSPLVKTTVREFQGPESKLNVKIYENKERSNEKAPVLLWIHGGGYVLGTPDIDDGLCEKFVLGAECVVISIDYRRAPQFPYPAALKDCYATLDWIVENAEELNIDKSRLAVAGTSAGGGLTAALTLLARDKNYPDIMFQMPIAPMLDDRNITKSSYEINKEKFPNLWNREQNEIAWKMYLGETSSDEVSQYAAPSRAEDLTGLPPAYVAIGELDLFRDETMDYVNRLIQADIKVEFHLYPGCFHGFEKVFYNTEISKKARNEYIQALARAFRKKY</sequence>
<dbReference type="GO" id="GO:0016787">
    <property type="term" value="F:hydrolase activity"/>
    <property type="evidence" value="ECO:0007669"/>
    <property type="project" value="UniProtKB-KW"/>
</dbReference>
<dbReference type="InterPro" id="IPR029058">
    <property type="entry name" value="AB_hydrolase_fold"/>
</dbReference>
<evidence type="ECO:0000256" key="1">
    <source>
        <dbReference type="ARBA" id="ARBA00022801"/>
    </source>
</evidence>
<dbReference type="Gene3D" id="3.40.50.1820">
    <property type="entry name" value="alpha/beta hydrolase"/>
    <property type="match status" value="1"/>
</dbReference>
<dbReference type="InterPro" id="IPR050300">
    <property type="entry name" value="GDXG_lipolytic_enzyme"/>
</dbReference>
<proteinExistence type="predicted"/>